<dbReference type="InterPro" id="IPR037214">
    <property type="entry name" value="TROVE_dom_sf"/>
</dbReference>
<sequence>MKQQALFRYLRGLEVDLTDLPQLQALEKLKATPNPASQMHLIEKGKLPYSVVTSIMQPTPLRKSRILPFRFASAYEMTAREELREALRQAVELSIGNLPALPGRTAIFLDRSGSMQGDYLRIGSVLALALYKQTRGNSLFWLFDHMVEDAHPKMNESILSQAHRIRAQGGTDTGRPVRELRDIGEKVDQIIMITDEQQNEGSPLYAELERYRRMMNSELKAFIVDIAPYQQQLKQIEQEENVRIIYACESGSRAWGFPSQDSDYDVRFLYVRPLEWYLSIEDKRDVIERPISDQLDINGWDLRKALKLFRKSNPPLLEWLQSPIQYDEPYSVAEHIRALSPLTFSPKSCMYHYLNMAKGNFRDYLQGEQVRIKKYFYVLRPLLACGWIERYDAMPPMAFEGLVQELVPQSASLYTEIQELLRRKKAGEELDLEPQLPAIQVFLAEKIAHFEQMAAQMDNEQVIQYEELDRIFRFALQEVWEVKV</sequence>
<name>A0A8J4WFY6_9STRA</name>
<dbReference type="AlphaFoldDB" id="A0A8J4WFY6"/>
<feature type="domain" description="TROVE" evidence="1">
    <location>
        <begin position="1"/>
        <end position="103"/>
    </location>
</feature>
<organism evidence="2 3">
    <name type="scientific">Phytophthora kernoviae 00238/432</name>
    <dbReference type="NCBI Taxonomy" id="1284355"/>
    <lineage>
        <taxon>Eukaryota</taxon>
        <taxon>Sar</taxon>
        <taxon>Stramenopiles</taxon>
        <taxon>Oomycota</taxon>
        <taxon>Peronosporomycetes</taxon>
        <taxon>Peronosporales</taxon>
        <taxon>Peronosporaceae</taxon>
        <taxon>Phytophthora</taxon>
    </lineage>
</organism>
<dbReference type="Pfam" id="PF10127">
    <property type="entry name" value="RlaP"/>
    <property type="match status" value="1"/>
</dbReference>
<reference evidence="2" key="2">
    <citation type="submission" date="2020-02" db="EMBL/GenBank/DDBJ databases">
        <authorList>
            <person name="Studholme D.J."/>
        </authorList>
    </citation>
    <scope>NUCLEOTIDE SEQUENCE</scope>
    <source>
        <strain evidence="2">00238/432</strain>
    </source>
</reference>
<dbReference type="PANTHER" id="PTHR34817">
    <property type="entry name" value="NUCLEOTIDYLTRANSFERASE"/>
    <property type="match status" value="1"/>
</dbReference>
<dbReference type="GO" id="GO:0003723">
    <property type="term" value="F:RNA binding"/>
    <property type="evidence" value="ECO:0007669"/>
    <property type="project" value="InterPro"/>
</dbReference>
<dbReference type="PANTHER" id="PTHR34817:SF2">
    <property type="entry name" value="NUCLEOTIDYLTRANSFERASE"/>
    <property type="match status" value="1"/>
</dbReference>
<dbReference type="InterPro" id="IPR036465">
    <property type="entry name" value="vWFA_dom_sf"/>
</dbReference>
<reference evidence="2" key="1">
    <citation type="journal article" date="2015" name="Genom Data">
        <title>Draft genome sequences of Phytophthora kernoviae and Phytophthora ramorum lineage EU2 from Scotland.</title>
        <authorList>
            <person name="Sambles C."/>
            <person name="Schlenzig A."/>
            <person name="O'Neill P."/>
            <person name="Grant M."/>
            <person name="Studholme D.J."/>
        </authorList>
    </citation>
    <scope>NUCLEOTIDE SEQUENCE</scope>
    <source>
        <strain evidence="2">00238/432</strain>
    </source>
</reference>
<protein>
    <recommendedName>
        <fullName evidence="1">TROVE domain-containing protein</fullName>
    </recommendedName>
</protein>
<proteinExistence type="predicted"/>
<dbReference type="Proteomes" id="UP000702964">
    <property type="component" value="Unassembled WGS sequence"/>
</dbReference>
<dbReference type="InterPro" id="IPR008858">
    <property type="entry name" value="TROVE_dom"/>
</dbReference>
<dbReference type="Gene3D" id="3.40.50.410">
    <property type="entry name" value="von Willebrand factor, type A domain"/>
    <property type="match status" value="1"/>
</dbReference>
<dbReference type="EMBL" id="AOFI03000030">
    <property type="protein sequence ID" value="KAF4323919.1"/>
    <property type="molecule type" value="Genomic_DNA"/>
</dbReference>
<gene>
    <name evidence="2" type="ORF">G195_001846</name>
</gene>
<comment type="caution">
    <text evidence="2">The sequence shown here is derived from an EMBL/GenBank/DDBJ whole genome shotgun (WGS) entry which is preliminary data.</text>
</comment>
<dbReference type="SUPFAM" id="SSF140864">
    <property type="entry name" value="TROVE domain-like"/>
    <property type="match status" value="1"/>
</dbReference>
<accession>A0A8J4WFY6</accession>
<evidence type="ECO:0000259" key="1">
    <source>
        <dbReference type="PROSITE" id="PS50988"/>
    </source>
</evidence>
<dbReference type="SUPFAM" id="SSF53300">
    <property type="entry name" value="vWA-like"/>
    <property type="match status" value="1"/>
</dbReference>
<dbReference type="InterPro" id="IPR018775">
    <property type="entry name" value="RlaP"/>
</dbReference>
<evidence type="ECO:0000313" key="3">
    <source>
        <dbReference type="Proteomes" id="UP000702964"/>
    </source>
</evidence>
<evidence type="ECO:0000313" key="2">
    <source>
        <dbReference type="EMBL" id="KAF4323919.1"/>
    </source>
</evidence>
<dbReference type="PROSITE" id="PS50988">
    <property type="entry name" value="TROVE"/>
    <property type="match status" value="1"/>
</dbReference>